<feature type="transmembrane region" description="Helical" evidence="2">
    <location>
        <begin position="384"/>
        <end position="411"/>
    </location>
</feature>
<accession>A0A166W8I2</accession>
<dbReference type="PANTHER" id="PTHR35043:SF7">
    <property type="entry name" value="TRANSCRIPTION FACTOR DOMAIN-CONTAINING PROTEIN"/>
    <property type="match status" value="1"/>
</dbReference>
<feature type="transmembrane region" description="Helical" evidence="2">
    <location>
        <begin position="270"/>
        <end position="288"/>
    </location>
</feature>
<keyword evidence="2" id="KW-1133">Transmembrane helix</keyword>
<evidence type="ECO:0000256" key="3">
    <source>
        <dbReference type="SAM" id="SignalP"/>
    </source>
</evidence>
<evidence type="ECO:0000313" key="4">
    <source>
        <dbReference type="EMBL" id="KZP33491.1"/>
    </source>
</evidence>
<evidence type="ECO:0000256" key="1">
    <source>
        <dbReference type="SAM" id="MobiDB-lite"/>
    </source>
</evidence>
<gene>
    <name evidence="4" type="ORF">FIBSPDRAFT_1036042</name>
</gene>
<protein>
    <submittedName>
        <fullName evidence="4">Uncharacterized protein</fullName>
    </submittedName>
</protein>
<feature type="region of interest" description="Disordered" evidence="1">
    <location>
        <begin position="127"/>
        <end position="158"/>
    </location>
</feature>
<dbReference type="AlphaFoldDB" id="A0A166W8I2"/>
<proteinExistence type="predicted"/>
<dbReference type="EMBL" id="KV417482">
    <property type="protein sequence ID" value="KZP33491.1"/>
    <property type="molecule type" value="Genomic_DNA"/>
</dbReference>
<keyword evidence="2" id="KW-0472">Membrane</keyword>
<evidence type="ECO:0000313" key="5">
    <source>
        <dbReference type="Proteomes" id="UP000076532"/>
    </source>
</evidence>
<keyword evidence="2" id="KW-0812">Transmembrane</keyword>
<organism evidence="4 5">
    <name type="scientific">Athelia psychrophila</name>
    <dbReference type="NCBI Taxonomy" id="1759441"/>
    <lineage>
        <taxon>Eukaryota</taxon>
        <taxon>Fungi</taxon>
        <taxon>Dikarya</taxon>
        <taxon>Basidiomycota</taxon>
        <taxon>Agaricomycotina</taxon>
        <taxon>Agaricomycetes</taxon>
        <taxon>Agaricomycetidae</taxon>
        <taxon>Atheliales</taxon>
        <taxon>Atheliaceae</taxon>
        <taxon>Athelia</taxon>
    </lineage>
</organism>
<reference evidence="4 5" key="1">
    <citation type="journal article" date="2016" name="Mol. Biol. Evol.">
        <title>Comparative Genomics of Early-Diverging Mushroom-Forming Fungi Provides Insights into the Origins of Lignocellulose Decay Capabilities.</title>
        <authorList>
            <person name="Nagy L.G."/>
            <person name="Riley R."/>
            <person name="Tritt A."/>
            <person name="Adam C."/>
            <person name="Daum C."/>
            <person name="Floudas D."/>
            <person name="Sun H."/>
            <person name="Yadav J.S."/>
            <person name="Pangilinan J."/>
            <person name="Larsson K.H."/>
            <person name="Matsuura K."/>
            <person name="Barry K."/>
            <person name="Labutti K."/>
            <person name="Kuo R."/>
            <person name="Ohm R.A."/>
            <person name="Bhattacharya S.S."/>
            <person name="Shirouzu T."/>
            <person name="Yoshinaga Y."/>
            <person name="Martin F.M."/>
            <person name="Grigoriev I.V."/>
            <person name="Hibbett D.S."/>
        </authorList>
    </citation>
    <scope>NUCLEOTIDE SEQUENCE [LARGE SCALE GENOMIC DNA]</scope>
    <source>
        <strain evidence="4 5">CBS 109695</strain>
    </source>
</reference>
<sequence length="474" mass="52858">MIFIILFLHCLATLHADALPTPTANVSVLAGFVNISPSCRDIASCRELSSIIRSCLTTIFACIWFAQHPDVPPPSSNWLQKLGSAAITTFYNLLVPDLMLVKAIQQFISAGAVAEKLNDIRDKIEQEEKAAQAGEGDADSDERYGDKEEGYGDSEEGDTAMLDFARQRHDRMNPQASLEEPRKYTRKDGFFVVMRGLHFYDSDNTPIRPLTTKDVTDLAERGIFLIPRPDDIDDRSKASWITKGLAIIQTASFATQCVARLALHMPTTELELTALAYTTITVLAYFIWWKKPVSIGSPVRVVLECPTGFGKYRSNGGTTFNIFGWKGLVDGWRPLLFTTQRPGVEIGVRLLLITATVALTSAFGAIHCINWWTSSTHWHDQDTWFNYSAIAITFLPVGMGVCSTLGALTSIGNSQDYIVVRALQWLLIVAFILQMGIYRLFRSTLFFLALEAFNNPQDPAVYEVPDWSTYMPNI</sequence>
<feature type="signal peptide" evidence="3">
    <location>
        <begin position="1"/>
        <end position="18"/>
    </location>
</feature>
<name>A0A166W8I2_9AGAM</name>
<keyword evidence="5" id="KW-1185">Reference proteome</keyword>
<dbReference type="PANTHER" id="PTHR35043">
    <property type="entry name" value="TRANSCRIPTION FACTOR DOMAIN-CONTAINING PROTEIN"/>
    <property type="match status" value="1"/>
</dbReference>
<evidence type="ECO:0000256" key="2">
    <source>
        <dbReference type="SAM" id="Phobius"/>
    </source>
</evidence>
<feature type="transmembrane region" description="Helical" evidence="2">
    <location>
        <begin position="350"/>
        <end position="372"/>
    </location>
</feature>
<dbReference type="OrthoDB" id="9451547at2759"/>
<feature type="transmembrane region" description="Helical" evidence="2">
    <location>
        <begin position="423"/>
        <end position="441"/>
    </location>
</feature>
<feature type="compositionally biased region" description="Basic and acidic residues" evidence="1">
    <location>
        <begin position="141"/>
        <end position="150"/>
    </location>
</feature>
<dbReference type="STRING" id="436010.A0A166W8I2"/>
<keyword evidence="3" id="KW-0732">Signal</keyword>
<feature type="chain" id="PRO_5007881660" evidence="3">
    <location>
        <begin position="19"/>
        <end position="474"/>
    </location>
</feature>
<dbReference type="Proteomes" id="UP000076532">
    <property type="component" value="Unassembled WGS sequence"/>
</dbReference>